<dbReference type="Proteomes" id="UP000305848">
    <property type="component" value="Unassembled WGS sequence"/>
</dbReference>
<dbReference type="Gene3D" id="3.40.190.10">
    <property type="entry name" value="Periplasmic binding protein-like II"/>
    <property type="match status" value="2"/>
</dbReference>
<dbReference type="OrthoDB" id="9811622at2"/>
<protein>
    <submittedName>
        <fullName evidence="4">Extracellular solute-binding protein</fullName>
    </submittedName>
</protein>
<gene>
    <name evidence="4" type="ORF">FC093_18870</name>
</gene>
<reference evidence="4 5" key="1">
    <citation type="submission" date="2019-05" db="EMBL/GenBank/DDBJ databases">
        <title>Panacibacter sp. strain 17mud1-8 Genome sequencing and assembly.</title>
        <authorList>
            <person name="Chhetri G."/>
        </authorList>
    </citation>
    <scope>NUCLEOTIDE SEQUENCE [LARGE SCALE GENOMIC DNA]</scope>
    <source>
        <strain evidence="4 5">17mud1-8</strain>
    </source>
</reference>
<comment type="caution">
    <text evidence="4">The sequence shown here is derived from an EMBL/GenBank/DDBJ whole genome shotgun (WGS) entry which is preliminary data.</text>
</comment>
<keyword evidence="3" id="KW-0813">Transport</keyword>
<dbReference type="PANTHER" id="PTHR43649:SF29">
    <property type="entry name" value="OSMOPROTECTIVE COMPOUNDS-BINDING PROTEIN GGTB"/>
    <property type="match status" value="1"/>
</dbReference>
<evidence type="ECO:0000313" key="4">
    <source>
        <dbReference type="EMBL" id="TKK65819.1"/>
    </source>
</evidence>
<dbReference type="Pfam" id="PF01547">
    <property type="entry name" value="SBP_bac_1"/>
    <property type="match status" value="1"/>
</dbReference>
<dbReference type="RefSeq" id="WP_137263370.1">
    <property type="nucleotide sequence ID" value="NZ_SZQL01000018.1"/>
</dbReference>
<dbReference type="PANTHER" id="PTHR43649">
    <property type="entry name" value="ARABINOSE-BINDING PROTEIN-RELATED"/>
    <property type="match status" value="1"/>
</dbReference>
<dbReference type="EMBL" id="SZQL01000018">
    <property type="protein sequence ID" value="TKK65819.1"/>
    <property type="molecule type" value="Genomic_DNA"/>
</dbReference>
<comment type="subcellular location">
    <subcellularLocation>
        <location evidence="1">Periplasm</location>
    </subcellularLocation>
</comment>
<dbReference type="SUPFAM" id="SSF53850">
    <property type="entry name" value="Periplasmic binding protein-like II"/>
    <property type="match status" value="1"/>
</dbReference>
<name>A0A4U3KVF7_9BACT</name>
<evidence type="ECO:0000256" key="3">
    <source>
        <dbReference type="ARBA" id="ARBA00022448"/>
    </source>
</evidence>
<keyword evidence="5" id="KW-1185">Reference proteome</keyword>
<accession>A0A4U3KVF7</accession>
<evidence type="ECO:0000256" key="2">
    <source>
        <dbReference type="ARBA" id="ARBA00008520"/>
    </source>
</evidence>
<evidence type="ECO:0000313" key="5">
    <source>
        <dbReference type="Proteomes" id="UP000305848"/>
    </source>
</evidence>
<evidence type="ECO:0000256" key="1">
    <source>
        <dbReference type="ARBA" id="ARBA00004418"/>
    </source>
</evidence>
<dbReference type="InterPro" id="IPR006059">
    <property type="entry name" value="SBP"/>
</dbReference>
<proteinExistence type="inferred from homology"/>
<dbReference type="GO" id="GO:0042597">
    <property type="term" value="C:periplasmic space"/>
    <property type="evidence" value="ECO:0007669"/>
    <property type="project" value="UniProtKB-SubCell"/>
</dbReference>
<dbReference type="InterPro" id="IPR050490">
    <property type="entry name" value="Bact_solute-bd_prot1"/>
</dbReference>
<comment type="similarity">
    <text evidence="2">Belongs to the bacterial solute-binding protein 1 family.</text>
</comment>
<organism evidence="4 5">
    <name type="scientific">Ilyomonas limi</name>
    <dbReference type="NCBI Taxonomy" id="2575867"/>
    <lineage>
        <taxon>Bacteria</taxon>
        <taxon>Pseudomonadati</taxon>
        <taxon>Bacteroidota</taxon>
        <taxon>Chitinophagia</taxon>
        <taxon>Chitinophagales</taxon>
        <taxon>Chitinophagaceae</taxon>
        <taxon>Ilyomonas</taxon>
    </lineage>
</organism>
<sequence>MIELKGITWDHSRGFTPLVACCQRYHEQHPYVDVQWYKRSLQSFADFPVETLANDYDLLIIDHPFVGEAYHSGCFVHLNNYIDHHFLDDRLHDSAGLSYQSYTYNGAQLALPVDAATPVSCYRKDLLKENREPVPQSWDELIALAKKNKVAIPAIPVDILMNFYTFCIACGHQPFTSREEMINEETGLQALEMTGELYSYLDELMFSCNPIAVAEMMSSADEYWYCPFTYGYSNYVRKNYASKLLAYDDVISYNGTKLRSTLGGTGIAVSAYSKHINLAVEVACMLASPAMQRGLYVEYGGQPACLDAWKNKEVNRFCNHYFQNTLPALQRAYLRPRYKGYLQFQHTAGKVLHDFLKNRGTHTKTILDKLNSLYRKSLPIYDNTPAA</sequence>
<dbReference type="AlphaFoldDB" id="A0A4U3KVF7"/>